<name>A0A7N2LKQ1_QUELO</name>
<dbReference type="Gramene" id="QL05p009220:mrna">
    <property type="protein sequence ID" value="QL05p009220:mrna"/>
    <property type="gene ID" value="QL05p009220"/>
</dbReference>
<keyword evidence="2" id="KW-1185">Reference proteome</keyword>
<reference evidence="1 2" key="1">
    <citation type="journal article" date="2016" name="G3 (Bethesda)">
        <title>First Draft Assembly and Annotation of the Genome of a California Endemic Oak Quercus lobata Nee (Fagaceae).</title>
        <authorList>
            <person name="Sork V.L."/>
            <person name="Fitz-Gibbon S.T."/>
            <person name="Puiu D."/>
            <person name="Crepeau M."/>
            <person name="Gugger P.F."/>
            <person name="Sherman R."/>
            <person name="Stevens K."/>
            <person name="Langley C.H."/>
            <person name="Pellegrini M."/>
            <person name="Salzberg S.L."/>
        </authorList>
    </citation>
    <scope>NUCLEOTIDE SEQUENCE [LARGE SCALE GENOMIC DNA]</scope>
    <source>
        <strain evidence="1 2">cv. SW786</strain>
    </source>
</reference>
<evidence type="ECO:0000313" key="2">
    <source>
        <dbReference type="Proteomes" id="UP000594261"/>
    </source>
</evidence>
<dbReference type="AlphaFoldDB" id="A0A7N2LKQ1"/>
<dbReference type="Proteomes" id="UP000594261">
    <property type="component" value="Chromosome 5"/>
</dbReference>
<dbReference type="EMBL" id="LRBV02000005">
    <property type="status" value="NOT_ANNOTATED_CDS"/>
    <property type="molecule type" value="Genomic_DNA"/>
</dbReference>
<reference evidence="1" key="2">
    <citation type="submission" date="2021-01" db="UniProtKB">
        <authorList>
            <consortium name="EnsemblPlants"/>
        </authorList>
    </citation>
    <scope>IDENTIFICATION</scope>
</reference>
<proteinExistence type="predicted"/>
<sequence>MLVCALCVIQMMSLPLIFSYIALSLELAGIRRSLLFLIVPMEGVVAQEFKSTAGCAADSAYGALLEAMVDAAMQARRCGFSQLLFMSSSKGLVYQFSRTSIPNWMEKTTFADLSSLKQLGVGFKYLFVPSVILNSVYSIAVLATKSPIHYNWAMPPSV</sequence>
<organism evidence="1 2">
    <name type="scientific">Quercus lobata</name>
    <name type="common">Valley oak</name>
    <dbReference type="NCBI Taxonomy" id="97700"/>
    <lineage>
        <taxon>Eukaryota</taxon>
        <taxon>Viridiplantae</taxon>
        <taxon>Streptophyta</taxon>
        <taxon>Embryophyta</taxon>
        <taxon>Tracheophyta</taxon>
        <taxon>Spermatophyta</taxon>
        <taxon>Magnoliopsida</taxon>
        <taxon>eudicotyledons</taxon>
        <taxon>Gunneridae</taxon>
        <taxon>Pentapetalae</taxon>
        <taxon>rosids</taxon>
        <taxon>fabids</taxon>
        <taxon>Fagales</taxon>
        <taxon>Fagaceae</taxon>
        <taxon>Quercus</taxon>
    </lineage>
</organism>
<protein>
    <submittedName>
        <fullName evidence="1">Uncharacterized protein</fullName>
    </submittedName>
</protein>
<accession>A0A7N2LKQ1</accession>
<dbReference type="EnsemblPlants" id="QL05p009220:mrna">
    <property type="protein sequence ID" value="QL05p009220:mrna"/>
    <property type="gene ID" value="QL05p009220"/>
</dbReference>
<evidence type="ECO:0000313" key="1">
    <source>
        <dbReference type="EnsemblPlants" id="QL05p009220:mrna"/>
    </source>
</evidence>
<dbReference type="InParanoid" id="A0A7N2LKQ1"/>